<dbReference type="PANTHER" id="PTHR46847">
    <property type="entry name" value="D-ALLOSE-BINDING PERIPLASMIC PROTEIN-RELATED"/>
    <property type="match status" value="1"/>
</dbReference>
<evidence type="ECO:0000313" key="6">
    <source>
        <dbReference type="EMBL" id="UOA16951.1"/>
    </source>
</evidence>
<feature type="signal peptide" evidence="4">
    <location>
        <begin position="1"/>
        <end position="22"/>
    </location>
</feature>
<dbReference type="Proteomes" id="UP000831019">
    <property type="component" value="Plasmid pDSM109990_c"/>
</dbReference>
<dbReference type="SUPFAM" id="SSF53822">
    <property type="entry name" value="Periplasmic binding protein-like I"/>
    <property type="match status" value="1"/>
</dbReference>
<protein>
    <submittedName>
        <fullName evidence="6">Ribose import binding protein RbsB</fullName>
    </submittedName>
</protein>
<feature type="domain" description="Periplasmic binding protein" evidence="5">
    <location>
        <begin position="36"/>
        <end position="295"/>
    </location>
</feature>
<accession>A0ABY3ZQS1</accession>
<keyword evidence="7" id="KW-1185">Reference proteome</keyword>
<dbReference type="EMBL" id="CP085147">
    <property type="protein sequence ID" value="UOA16951.1"/>
    <property type="molecule type" value="Genomic_DNA"/>
</dbReference>
<dbReference type="RefSeq" id="WP_243263885.1">
    <property type="nucleotide sequence ID" value="NZ_CP085147.1"/>
</dbReference>
<dbReference type="Gene3D" id="3.40.50.2300">
    <property type="match status" value="2"/>
</dbReference>
<dbReference type="PANTHER" id="PTHR46847:SF1">
    <property type="entry name" value="D-ALLOSE-BINDING PERIPLASMIC PROTEIN-RELATED"/>
    <property type="match status" value="1"/>
</dbReference>
<comment type="similarity">
    <text evidence="2">Belongs to the bacterial solute-binding protein 2 family.</text>
</comment>
<dbReference type="Pfam" id="PF13407">
    <property type="entry name" value="Peripla_BP_4"/>
    <property type="match status" value="1"/>
</dbReference>
<dbReference type="CDD" id="cd06305">
    <property type="entry name" value="PBP1_methylthioribose_binding-like"/>
    <property type="match status" value="1"/>
</dbReference>
<feature type="chain" id="PRO_5046997156" evidence="4">
    <location>
        <begin position="23"/>
        <end position="326"/>
    </location>
</feature>
<organism evidence="6 7">
    <name type="scientific">Sulfitobacter dubius</name>
    <dbReference type="NCBI Taxonomy" id="218673"/>
    <lineage>
        <taxon>Bacteria</taxon>
        <taxon>Pseudomonadati</taxon>
        <taxon>Pseudomonadota</taxon>
        <taxon>Alphaproteobacteria</taxon>
        <taxon>Rhodobacterales</taxon>
        <taxon>Roseobacteraceae</taxon>
        <taxon>Sulfitobacter</taxon>
    </lineage>
</organism>
<evidence type="ECO:0000256" key="2">
    <source>
        <dbReference type="ARBA" id="ARBA00007639"/>
    </source>
</evidence>
<keyword evidence="6" id="KW-0614">Plasmid</keyword>
<evidence type="ECO:0000313" key="7">
    <source>
        <dbReference type="Proteomes" id="UP000831019"/>
    </source>
</evidence>
<evidence type="ECO:0000256" key="4">
    <source>
        <dbReference type="SAM" id="SignalP"/>
    </source>
</evidence>
<comment type="subcellular location">
    <subcellularLocation>
        <location evidence="1">Cell envelope</location>
    </subcellularLocation>
</comment>
<evidence type="ECO:0000259" key="5">
    <source>
        <dbReference type="Pfam" id="PF13407"/>
    </source>
</evidence>
<evidence type="ECO:0000256" key="3">
    <source>
        <dbReference type="ARBA" id="ARBA00022729"/>
    </source>
</evidence>
<name>A0ABY3ZQS1_9RHOB</name>
<geneLocation type="plasmid" evidence="6 7">
    <name>pDSM109990_c</name>
</geneLocation>
<keyword evidence="3 4" id="KW-0732">Signal</keyword>
<sequence length="326" mass="34981">MHFQTILATGVAGIAIATAALAQDGTEGLSLEGKTVGVTVIGTDHHWDLMAYRGQVDMLEELGAEVIALDAGRNDQTQISQIQTLIAQQPDAIIEQLGNIDVLDPWLQRINQAGIPLFTVDTSTPHAINNTTSDNYSIGAQLALQIVQDMGGEGKIAVFNGFYSVPVCKIRYDQLKYVLESFPKVEILEPELRDVIPNTVQQAYSDTTDILTQNPEGSELKSIWACWDVPMIGAAQAIEAAGRTDVKTYGVDGSPEYVEMVANPDSAAGAVVAQQPYEIGREAAMNVARHLAGEEIPPFSFVDAVLISKDNADETAAPFLPGAQSQ</sequence>
<dbReference type="InterPro" id="IPR028082">
    <property type="entry name" value="Peripla_BP_I"/>
</dbReference>
<reference evidence="7" key="1">
    <citation type="journal article" date="2022" name="Microorganisms">
        <title>Beyond the ABCs#Discovery of Three New Plasmid Types in Rhodobacterales (RepQ, RepY, RepW).</title>
        <authorList>
            <person name="Freese H.M."/>
            <person name="Ringel V."/>
            <person name="Overmann J."/>
            <person name="Petersen J."/>
        </authorList>
    </citation>
    <scope>NUCLEOTIDE SEQUENCE [LARGE SCALE GENOMIC DNA]</scope>
    <source>
        <strain evidence="7">DSM 109990</strain>
        <plasmid evidence="7">pDSM109990_c</plasmid>
    </source>
</reference>
<proteinExistence type="inferred from homology"/>
<dbReference type="InterPro" id="IPR025997">
    <property type="entry name" value="SBP_2_dom"/>
</dbReference>
<gene>
    <name evidence="6" type="primary">rbsB_2</name>
    <name evidence="6" type="ORF">DSM109990_03838</name>
</gene>
<evidence type="ECO:0000256" key="1">
    <source>
        <dbReference type="ARBA" id="ARBA00004196"/>
    </source>
</evidence>